<evidence type="ECO:0000313" key="1">
    <source>
        <dbReference type="EMBL" id="GAA5414830.1"/>
    </source>
</evidence>
<accession>A0ABP9U844</accession>
<keyword evidence="2" id="KW-1185">Reference proteome</keyword>
<reference evidence="1" key="1">
    <citation type="submission" date="2024-02" db="EMBL/GenBank/DDBJ databases">
        <title>Draft genome sequence of new strains in genus Ureaplasma.</title>
        <authorList>
            <person name="Nakajima Y."/>
            <person name="Segawa T."/>
        </authorList>
    </citation>
    <scope>NUCLEOTIDE SEQUENCE [LARGE SCALE GENOMIC DNA]</scope>
    <source>
        <strain evidence="1">OM1</strain>
    </source>
</reference>
<comment type="caution">
    <text evidence="1">The sequence shown here is derived from an EMBL/GenBank/DDBJ whole genome shotgun (WGS) entry which is preliminary data.</text>
</comment>
<organism evidence="1 2">
    <name type="scientific">Ureaplasma ceti</name>
    <dbReference type="NCBI Taxonomy" id="3119530"/>
    <lineage>
        <taxon>Bacteria</taxon>
        <taxon>Bacillati</taxon>
        <taxon>Mycoplasmatota</taxon>
        <taxon>Mycoplasmoidales</taxon>
        <taxon>Mycoplasmoidaceae</taxon>
        <taxon>Ureaplasma</taxon>
    </lineage>
</organism>
<name>A0ABP9U844_9BACT</name>
<proteinExistence type="predicted"/>
<dbReference type="RefSeq" id="WP_353289990.1">
    <property type="nucleotide sequence ID" value="NZ_BAABQM010000003.1"/>
</dbReference>
<protein>
    <submittedName>
        <fullName evidence="1">Uncharacterized protein</fullName>
    </submittedName>
</protein>
<evidence type="ECO:0000313" key="2">
    <source>
        <dbReference type="Proteomes" id="UP001449582"/>
    </source>
</evidence>
<dbReference type="EMBL" id="BAABQM010000003">
    <property type="protein sequence ID" value="GAA5414830.1"/>
    <property type="molecule type" value="Genomic_DNA"/>
</dbReference>
<gene>
    <name evidence="1" type="ORF">UREOM_5410</name>
</gene>
<dbReference type="Proteomes" id="UP001449582">
    <property type="component" value="Unassembled WGS sequence"/>
</dbReference>
<sequence>MMTMMNFFYKAGNYPTTRQGFLDMYVEEIFDRNKQSFLRTFNLEQDPYGTLDNVADMTLQYLCNTTAYIIYDYNSNTIVDLAFSNLFDFIWLLQILNQDGVQFSLPEAVYKACLRNFKLYSDRIKPL</sequence>